<feature type="transmembrane region" description="Helical" evidence="2">
    <location>
        <begin position="460"/>
        <end position="483"/>
    </location>
</feature>
<evidence type="ECO:0000313" key="4">
    <source>
        <dbReference type="Proteomes" id="UP000503251"/>
    </source>
</evidence>
<accession>A0ABX6NK63</accession>
<protein>
    <submittedName>
        <fullName evidence="3">Efflux RND transporter permease subunit</fullName>
    </submittedName>
</protein>
<keyword evidence="4" id="KW-1185">Reference proteome</keyword>
<dbReference type="Gene3D" id="3.30.2090.10">
    <property type="entry name" value="Multidrug efflux transporter AcrB TolC docking domain, DN and DC subdomains"/>
    <property type="match status" value="2"/>
</dbReference>
<dbReference type="SUPFAM" id="SSF82866">
    <property type="entry name" value="Multidrug efflux transporter AcrB transmembrane domain"/>
    <property type="match status" value="2"/>
</dbReference>
<dbReference type="Gene3D" id="3.30.70.1440">
    <property type="entry name" value="Multidrug efflux transporter AcrB pore domain"/>
    <property type="match status" value="1"/>
</dbReference>
<keyword evidence="2" id="KW-0472">Membrane</keyword>
<proteinExistence type="predicted"/>
<feature type="transmembrane region" description="Helical" evidence="2">
    <location>
        <begin position="362"/>
        <end position="382"/>
    </location>
</feature>
<dbReference type="Proteomes" id="UP000503251">
    <property type="component" value="Chromosome"/>
</dbReference>
<feature type="transmembrane region" description="Helical" evidence="2">
    <location>
        <begin position="1013"/>
        <end position="1037"/>
    </location>
</feature>
<dbReference type="PANTHER" id="PTHR32063:SF33">
    <property type="entry name" value="RND SUPERFAMILY EFFLUX PUMP PERMEASE COMPONENT"/>
    <property type="match status" value="1"/>
</dbReference>
<dbReference type="Pfam" id="PF00873">
    <property type="entry name" value="ACR_tran"/>
    <property type="match status" value="1"/>
</dbReference>
<reference evidence="3 4" key="1">
    <citation type="submission" date="2019-04" db="EMBL/GenBank/DDBJ databases">
        <title>Isolation and culture of sulfate reducing bacteria from the cold seep of the South China Sea.</title>
        <authorList>
            <person name="Sun C."/>
            <person name="Liu R."/>
        </authorList>
    </citation>
    <scope>NUCLEOTIDE SEQUENCE [LARGE SCALE GENOMIC DNA]</scope>
    <source>
        <strain evidence="3 4">CS1</strain>
    </source>
</reference>
<keyword evidence="2" id="KW-0812">Transmembrane</keyword>
<feature type="transmembrane region" description="Helical" evidence="2">
    <location>
        <begin position="432"/>
        <end position="454"/>
    </location>
</feature>
<feature type="transmembrane region" description="Helical" evidence="2">
    <location>
        <begin position="12"/>
        <end position="31"/>
    </location>
</feature>
<dbReference type="PANTHER" id="PTHR32063">
    <property type="match status" value="1"/>
</dbReference>
<evidence type="ECO:0000256" key="2">
    <source>
        <dbReference type="SAM" id="Phobius"/>
    </source>
</evidence>
<dbReference type="EMBL" id="CP039543">
    <property type="protein sequence ID" value="QJT10596.1"/>
    <property type="molecule type" value="Genomic_DNA"/>
</dbReference>
<keyword evidence="2" id="KW-1133">Transmembrane helix</keyword>
<dbReference type="SUPFAM" id="SSF82693">
    <property type="entry name" value="Multidrug efflux transporter AcrB pore domain, PN1, PN2, PC1 and PC2 subdomains"/>
    <property type="match status" value="2"/>
</dbReference>
<dbReference type="Gene3D" id="1.20.1640.10">
    <property type="entry name" value="Multidrug efflux transporter AcrB transmembrane domain"/>
    <property type="match status" value="2"/>
</dbReference>
<dbReference type="Gene3D" id="3.30.70.1430">
    <property type="entry name" value="Multidrug efflux transporter AcrB pore domain"/>
    <property type="match status" value="2"/>
</dbReference>
<feature type="compositionally biased region" description="Basic and acidic residues" evidence="1">
    <location>
        <begin position="1054"/>
        <end position="1078"/>
    </location>
</feature>
<feature type="transmembrane region" description="Helical" evidence="2">
    <location>
        <begin position="336"/>
        <end position="355"/>
    </location>
</feature>
<sequence>MKPVVRFSLKQTVFFNLVFVLLMVVGAFALINMPVERYPLINFGKVVITTYFPGASAEEVEKLVTHEIEDALEDLEDVEFIRSTSYRERSSILVKFVDDSDYDKLFNELRFKILTMVKELPEDIDPPEFVDIKTSDWLPVVAVNLAGNRSNRALTLMAEEMKIPLAQIPGVQEVELRGEYEREFHVYLDPERMMRVGVTFDDVVRSLTEANVSIPSGTYDDGTAQFVVKVDERFRNRQDVVDTIIRRDMDGSFVRLEDVISRAELAYRDPFVITSVNGRDSVSLQVIKTEAGNALDIKEQVLQIVDGFEQRLKDEGVDVVLTQDSTTYIKDAMSTLGWNLLVGVVLVCAIIWYFMGVRNAGLTTIGIPFSFLVTMIFMYFTGNSLNEITLFSFVLVSGIIVDDAIVVVENIYRHVQEGWPLRKAIVNGTAEVFLPVISATTTTVAAFLPMLIMTGTTGEFFAQVPIAISFAILASLIECLLILPIHYLDHGPRKDSHVPDEEKDNIVIAVSRRITAAVTGFTLRRRFLSIGIVIVAFVTSIAVLGVSVAGVAPLIRIKFFPDDYNLYYIIVDAPSSTPVRVVSDKLKDISHFVMDDGPGMAESTSASAGFFINEDYEMVYGENYGYVVVTLPAKNLRDFGDRAGNDPLLHLEEMRRRVKAAYEKDGWKVRLRAEKGGPPTGKDITVRVRGQDPDNVHRLAAAVQQMMRSDERFAPYLSELGTDQAQPARVFQLKVREERAAEYGVSPQRVARLAASVLDGTYVGEYRLSDEDVDLKLRFSQEYLQTPEKALSIPLIEHPSGPVRLGDLVRVETYTDPAYLIRYDGDRAVTISANLVPNAPTSTPAVVKQIRDAYNAMKGDYPGAQLTFGGDFESTQRSYTSLAYAFIIAVLLIYLILATQFRSYLQPAIILSAVVFSLIGVVVGKLATQSYFTVNSFIALVGVTGVVVNDSLVLVNFMNVLREQGASRAEAIREGIRVRLRPILLTTLTTTLGLLPMAVGFPQYSLVWGSMASTFVTGLCTATALTLFIVPVEWDLLEGLKERVRRRKARRSGHGLDEHHADWRGADGRDADTRDTES</sequence>
<organism evidence="3 4">
    <name type="scientific">Oceanidesulfovibrio marinus</name>
    <dbReference type="NCBI Taxonomy" id="370038"/>
    <lineage>
        <taxon>Bacteria</taxon>
        <taxon>Pseudomonadati</taxon>
        <taxon>Thermodesulfobacteriota</taxon>
        <taxon>Desulfovibrionia</taxon>
        <taxon>Desulfovibrionales</taxon>
        <taxon>Desulfovibrionaceae</taxon>
        <taxon>Oceanidesulfovibrio</taxon>
    </lineage>
</organism>
<dbReference type="PRINTS" id="PR00702">
    <property type="entry name" value="ACRIFLAVINRP"/>
</dbReference>
<feature type="region of interest" description="Disordered" evidence="1">
    <location>
        <begin position="1048"/>
        <end position="1078"/>
    </location>
</feature>
<feature type="transmembrane region" description="Helical" evidence="2">
    <location>
        <begin position="936"/>
        <end position="961"/>
    </location>
</feature>
<feature type="transmembrane region" description="Helical" evidence="2">
    <location>
        <begin position="982"/>
        <end position="1001"/>
    </location>
</feature>
<name>A0ABX6NK63_9BACT</name>
<feature type="transmembrane region" description="Helical" evidence="2">
    <location>
        <begin position="388"/>
        <end position="412"/>
    </location>
</feature>
<evidence type="ECO:0000313" key="3">
    <source>
        <dbReference type="EMBL" id="QJT10596.1"/>
    </source>
</evidence>
<feature type="transmembrane region" description="Helical" evidence="2">
    <location>
        <begin position="527"/>
        <end position="555"/>
    </location>
</feature>
<dbReference type="RefSeq" id="WP_171268046.1">
    <property type="nucleotide sequence ID" value="NZ_CP039543.1"/>
</dbReference>
<gene>
    <name evidence="3" type="ORF">E8L03_17465</name>
</gene>
<feature type="transmembrane region" description="Helical" evidence="2">
    <location>
        <begin position="879"/>
        <end position="897"/>
    </location>
</feature>
<feature type="transmembrane region" description="Helical" evidence="2">
    <location>
        <begin position="904"/>
        <end position="924"/>
    </location>
</feature>
<evidence type="ECO:0000256" key="1">
    <source>
        <dbReference type="SAM" id="MobiDB-lite"/>
    </source>
</evidence>
<dbReference type="SUPFAM" id="SSF82714">
    <property type="entry name" value="Multidrug efflux transporter AcrB TolC docking domain, DN and DC subdomains"/>
    <property type="match status" value="2"/>
</dbReference>
<dbReference type="InterPro" id="IPR001036">
    <property type="entry name" value="Acrflvin-R"/>
</dbReference>
<dbReference type="InterPro" id="IPR027463">
    <property type="entry name" value="AcrB_DN_DC_subdom"/>
</dbReference>
<dbReference type="Gene3D" id="3.30.70.1320">
    <property type="entry name" value="Multidrug efflux transporter AcrB pore domain like"/>
    <property type="match status" value="1"/>
</dbReference>